<dbReference type="GO" id="GO:0008654">
    <property type="term" value="P:phospholipid biosynthetic process"/>
    <property type="evidence" value="ECO:0007669"/>
    <property type="project" value="UniProtKB-KW"/>
</dbReference>
<feature type="transmembrane region" description="Helical" evidence="16">
    <location>
        <begin position="121"/>
        <end position="139"/>
    </location>
</feature>
<organism evidence="17 18">
    <name type="scientific">Paenibacillus borealis</name>
    <dbReference type="NCBI Taxonomy" id="160799"/>
    <lineage>
        <taxon>Bacteria</taxon>
        <taxon>Bacillati</taxon>
        <taxon>Bacillota</taxon>
        <taxon>Bacilli</taxon>
        <taxon>Bacillales</taxon>
        <taxon>Paenibacillaceae</taxon>
        <taxon>Paenibacillus</taxon>
    </lineage>
</organism>
<comment type="subcellular location">
    <subcellularLocation>
        <location evidence="2">Endomembrane system</location>
        <topology evidence="2">Multi-pass membrane protein</topology>
    </subcellularLocation>
</comment>
<dbReference type="PROSITE" id="PS00379">
    <property type="entry name" value="CDP_ALCOHOL_P_TRANSF"/>
    <property type="match status" value="1"/>
</dbReference>
<dbReference type="GO" id="GO:0012505">
    <property type="term" value="C:endomembrane system"/>
    <property type="evidence" value="ECO:0007669"/>
    <property type="project" value="UniProtKB-SubCell"/>
</dbReference>
<dbReference type="RefSeq" id="WP_042213667.1">
    <property type="nucleotide sequence ID" value="NZ_CP009285.1"/>
</dbReference>
<keyword evidence="6" id="KW-0444">Lipid biosynthesis</keyword>
<name>A0A089MQ10_PAEBO</name>
<keyword evidence="18" id="KW-1185">Reference proteome</keyword>
<feature type="transmembrane region" description="Helical" evidence="16">
    <location>
        <begin position="32"/>
        <end position="54"/>
    </location>
</feature>
<evidence type="ECO:0000256" key="9">
    <source>
        <dbReference type="ARBA" id="ARBA00022989"/>
    </source>
</evidence>
<dbReference type="GO" id="GO:0016020">
    <property type="term" value="C:membrane"/>
    <property type="evidence" value="ECO:0007669"/>
    <property type="project" value="InterPro"/>
</dbReference>
<evidence type="ECO:0000256" key="10">
    <source>
        <dbReference type="ARBA" id="ARBA00023098"/>
    </source>
</evidence>
<keyword evidence="9 16" id="KW-1133">Transmembrane helix</keyword>
<keyword evidence="12" id="KW-0594">Phospholipid biosynthesis</keyword>
<evidence type="ECO:0000256" key="12">
    <source>
        <dbReference type="ARBA" id="ARBA00023209"/>
    </source>
</evidence>
<evidence type="ECO:0000256" key="13">
    <source>
        <dbReference type="ARBA" id="ARBA00023264"/>
    </source>
</evidence>
<evidence type="ECO:0000256" key="11">
    <source>
        <dbReference type="ARBA" id="ARBA00023136"/>
    </source>
</evidence>
<protein>
    <recommendedName>
        <fullName evidence="5">CDP-diacylglycerol--serine O-phosphatidyltransferase</fullName>
        <ecNumber evidence="4">2.7.8.8</ecNumber>
    </recommendedName>
    <alternativeName>
        <fullName evidence="14">Phosphatidylserine synthase</fullName>
    </alternativeName>
</protein>
<dbReference type="EC" id="2.7.8.8" evidence="4"/>
<evidence type="ECO:0000256" key="5">
    <source>
        <dbReference type="ARBA" id="ARBA00017171"/>
    </source>
</evidence>
<dbReference type="Proteomes" id="UP000029518">
    <property type="component" value="Chromosome"/>
</dbReference>
<dbReference type="InterPro" id="IPR000462">
    <property type="entry name" value="CDP-OH_P_trans"/>
</dbReference>
<proteinExistence type="inferred from homology"/>
<dbReference type="InterPro" id="IPR004533">
    <property type="entry name" value="CDP-diaglyc--ser_O-PTrfase"/>
</dbReference>
<dbReference type="PANTHER" id="PTHR14269:SF61">
    <property type="entry name" value="CDP-DIACYLGLYCEROL--SERINE O-PHOSPHATIDYLTRANSFERASE"/>
    <property type="match status" value="1"/>
</dbReference>
<keyword evidence="7 15" id="KW-0808">Transferase</keyword>
<feature type="transmembrane region" description="Helical" evidence="16">
    <location>
        <begin position="5"/>
        <end position="26"/>
    </location>
</feature>
<evidence type="ECO:0000256" key="14">
    <source>
        <dbReference type="ARBA" id="ARBA00032361"/>
    </source>
</evidence>
<comment type="similarity">
    <text evidence="3 15">Belongs to the CDP-alcohol phosphatidyltransferase class-I family.</text>
</comment>
<feature type="transmembrane region" description="Helical" evidence="16">
    <location>
        <begin position="66"/>
        <end position="85"/>
    </location>
</feature>
<evidence type="ECO:0000256" key="1">
    <source>
        <dbReference type="ARBA" id="ARBA00000287"/>
    </source>
</evidence>
<accession>A0A089MQ10</accession>
<dbReference type="EMBL" id="CP009285">
    <property type="protein sequence ID" value="AIQ58599.1"/>
    <property type="molecule type" value="Genomic_DNA"/>
</dbReference>
<evidence type="ECO:0000256" key="4">
    <source>
        <dbReference type="ARBA" id="ARBA00013174"/>
    </source>
</evidence>
<dbReference type="Gene3D" id="1.20.120.1760">
    <property type="match status" value="1"/>
</dbReference>
<dbReference type="InterPro" id="IPR048254">
    <property type="entry name" value="CDP_ALCOHOL_P_TRANSF_CS"/>
</dbReference>
<evidence type="ECO:0000256" key="15">
    <source>
        <dbReference type="RuleBase" id="RU003750"/>
    </source>
</evidence>
<sequence length="174" mass="19105">MKWNWLPSMCTLGNLGLGSVSLLFTIQERYNLALLMILLAAICDVMDGLLARMLHCTSDFGKQLDSLADIISFGLAPTFLILLYRLENVEWLGPVAAVAFLICGALRLARFNLSAPSKGFTGMPITAAGLILSMIALVAERMKPELVIVLMGLLSLLMVSRIPFPSFKKFVNRK</sequence>
<dbReference type="Pfam" id="PF01066">
    <property type="entry name" value="CDP-OH_P_transf"/>
    <property type="match status" value="1"/>
</dbReference>
<evidence type="ECO:0000313" key="17">
    <source>
        <dbReference type="EMBL" id="AIQ58599.1"/>
    </source>
</evidence>
<dbReference type="NCBIfam" id="TIGR00473">
    <property type="entry name" value="pssA"/>
    <property type="match status" value="1"/>
</dbReference>
<dbReference type="InterPro" id="IPR043130">
    <property type="entry name" value="CDP-OH_PTrfase_TM_dom"/>
</dbReference>
<feature type="transmembrane region" description="Helical" evidence="16">
    <location>
        <begin position="145"/>
        <end position="164"/>
    </location>
</feature>
<dbReference type="HOGENOM" id="CLU_049944_3_2_9"/>
<dbReference type="KEGG" id="pbd:PBOR_17865"/>
<keyword evidence="11 16" id="KW-0472">Membrane</keyword>
<keyword evidence="8 16" id="KW-0812">Transmembrane</keyword>
<evidence type="ECO:0000256" key="6">
    <source>
        <dbReference type="ARBA" id="ARBA00022516"/>
    </source>
</evidence>
<evidence type="ECO:0000256" key="16">
    <source>
        <dbReference type="SAM" id="Phobius"/>
    </source>
</evidence>
<evidence type="ECO:0000256" key="2">
    <source>
        <dbReference type="ARBA" id="ARBA00004127"/>
    </source>
</evidence>
<comment type="catalytic activity">
    <reaction evidence="1">
        <text>a CDP-1,2-diacyl-sn-glycerol + L-serine = a 1,2-diacyl-sn-glycero-3-phospho-L-serine + CMP + H(+)</text>
        <dbReference type="Rhea" id="RHEA:16913"/>
        <dbReference type="ChEBI" id="CHEBI:15378"/>
        <dbReference type="ChEBI" id="CHEBI:33384"/>
        <dbReference type="ChEBI" id="CHEBI:57262"/>
        <dbReference type="ChEBI" id="CHEBI:58332"/>
        <dbReference type="ChEBI" id="CHEBI:60377"/>
        <dbReference type="EC" id="2.7.8.8"/>
    </reaction>
</comment>
<evidence type="ECO:0000313" key="18">
    <source>
        <dbReference type="Proteomes" id="UP000029518"/>
    </source>
</evidence>
<dbReference type="PANTHER" id="PTHR14269">
    <property type="entry name" value="CDP-DIACYLGLYCEROL--GLYCEROL-3-PHOSPHATE 3-PHOSPHATIDYLTRANSFERASE-RELATED"/>
    <property type="match status" value="1"/>
</dbReference>
<keyword evidence="10" id="KW-0443">Lipid metabolism</keyword>
<dbReference type="OrthoDB" id="9777147at2"/>
<dbReference type="AlphaFoldDB" id="A0A089MQ10"/>
<dbReference type="InterPro" id="IPR050324">
    <property type="entry name" value="CDP-alcohol_PTase-I"/>
</dbReference>
<evidence type="ECO:0000256" key="3">
    <source>
        <dbReference type="ARBA" id="ARBA00010441"/>
    </source>
</evidence>
<keyword evidence="13" id="KW-1208">Phospholipid metabolism</keyword>
<evidence type="ECO:0000256" key="8">
    <source>
        <dbReference type="ARBA" id="ARBA00022692"/>
    </source>
</evidence>
<evidence type="ECO:0000256" key="7">
    <source>
        <dbReference type="ARBA" id="ARBA00022679"/>
    </source>
</evidence>
<feature type="transmembrane region" description="Helical" evidence="16">
    <location>
        <begin position="91"/>
        <end position="109"/>
    </location>
</feature>
<gene>
    <name evidence="17" type="ORF">PBOR_17865</name>
</gene>
<dbReference type="GO" id="GO:0003882">
    <property type="term" value="F:CDP-diacylglycerol-serine O-phosphatidyltransferase activity"/>
    <property type="evidence" value="ECO:0007669"/>
    <property type="project" value="UniProtKB-EC"/>
</dbReference>
<reference evidence="17" key="1">
    <citation type="submission" date="2014-08" db="EMBL/GenBank/DDBJ databases">
        <title>Comparative genomics of the Paenibacillus odorifer group.</title>
        <authorList>
            <person name="den Bakker H.C."/>
            <person name="Tsai Y.-C.Y.-C."/>
            <person name="Martin N."/>
            <person name="Korlach J."/>
            <person name="Wiedmann M."/>
        </authorList>
    </citation>
    <scope>NUCLEOTIDE SEQUENCE [LARGE SCALE GENOMIC DNA]</scope>
    <source>
        <strain evidence="17">DSM 13188</strain>
    </source>
</reference>